<dbReference type="AlphaFoldDB" id="A0A9X2HSY7"/>
<dbReference type="Proteomes" id="UP001139451">
    <property type="component" value="Unassembled WGS sequence"/>
</dbReference>
<keyword evidence="3" id="KW-0489">Methyltransferase</keyword>
<protein>
    <submittedName>
        <fullName evidence="3">Class I SAM-dependent methyltransferase</fullName>
    </submittedName>
</protein>
<keyword evidence="4" id="KW-1185">Reference proteome</keyword>
<keyword evidence="3" id="KW-0808">Transferase</keyword>
<dbReference type="RefSeq" id="WP_254296818.1">
    <property type="nucleotide sequence ID" value="NZ_JAMLDX010000025.1"/>
</dbReference>
<reference evidence="3" key="1">
    <citation type="submission" date="2022-05" db="EMBL/GenBank/DDBJ databases">
        <title>Sphingomonas sp. strain MG17 Genome sequencing and assembly.</title>
        <authorList>
            <person name="Kim I."/>
        </authorList>
    </citation>
    <scope>NUCLEOTIDE SEQUENCE</scope>
    <source>
        <strain evidence="3">MG17</strain>
    </source>
</reference>
<dbReference type="GO" id="GO:0032259">
    <property type="term" value="P:methylation"/>
    <property type="evidence" value="ECO:0007669"/>
    <property type="project" value="UniProtKB-KW"/>
</dbReference>
<dbReference type="Pfam" id="PF08241">
    <property type="entry name" value="Methyltransf_11"/>
    <property type="match status" value="1"/>
</dbReference>
<feature type="domain" description="Methyltransferase type 11" evidence="2">
    <location>
        <begin position="97"/>
        <end position="185"/>
    </location>
</feature>
<feature type="region of interest" description="Disordered" evidence="1">
    <location>
        <begin position="1"/>
        <end position="27"/>
    </location>
</feature>
<dbReference type="Gene3D" id="3.40.50.150">
    <property type="entry name" value="Vaccinia Virus protein VP39"/>
    <property type="match status" value="1"/>
</dbReference>
<dbReference type="InterPro" id="IPR013216">
    <property type="entry name" value="Methyltransf_11"/>
</dbReference>
<gene>
    <name evidence="3" type="ORF">M9978_21030</name>
</gene>
<sequence length="300" mass="33621">MIKALVSPTPLSSTRSKSAPQMNTSDPKIEAALRGERLYGDDFDADEIDAWFADEVEGYTNLDHTDSLTDAYHYSALDAAYAWRSLPPGQLDIIGLGSAWGSEFKPLVGRVRSLTIVEPGAKFWRRDVAGIPAKYVMPEPSGRLPFDDASFDVGTVFAVLHHIPNVSQVLAEMARVLRPGGKLLVREPVTSMGDWRNPRRGLTRRERGLPKDFIATLSDRIGMDVTREHLVGFGPLLNLATRGSDATPWNNTLFVKVDRLFSKMTRWNWSYHRTQFLRRFAPTMGCWVLTKRSDGRNAAE</sequence>
<dbReference type="SUPFAM" id="SSF53335">
    <property type="entry name" value="S-adenosyl-L-methionine-dependent methyltransferases"/>
    <property type="match status" value="1"/>
</dbReference>
<evidence type="ECO:0000259" key="2">
    <source>
        <dbReference type="Pfam" id="PF08241"/>
    </source>
</evidence>
<evidence type="ECO:0000256" key="1">
    <source>
        <dbReference type="SAM" id="MobiDB-lite"/>
    </source>
</evidence>
<evidence type="ECO:0000313" key="3">
    <source>
        <dbReference type="EMBL" id="MCP3732904.1"/>
    </source>
</evidence>
<feature type="compositionally biased region" description="Polar residues" evidence="1">
    <location>
        <begin position="9"/>
        <end position="26"/>
    </location>
</feature>
<dbReference type="CDD" id="cd02440">
    <property type="entry name" value="AdoMet_MTases"/>
    <property type="match status" value="1"/>
</dbReference>
<comment type="caution">
    <text evidence="3">The sequence shown here is derived from an EMBL/GenBank/DDBJ whole genome shotgun (WGS) entry which is preliminary data.</text>
</comment>
<dbReference type="EMBL" id="JAMLDX010000025">
    <property type="protein sequence ID" value="MCP3732904.1"/>
    <property type="molecule type" value="Genomic_DNA"/>
</dbReference>
<name>A0A9X2HSY7_9SPHN</name>
<evidence type="ECO:0000313" key="4">
    <source>
        <dbReference type="Proteomes" id="UP001139451"/>
    </source>
</evidence>
<dbReference type="GO" id="GO:0008757">
    <property type="term" value="F:S-adenosylmethionine-dependent methyltransferase activity"/>
    <property type="evidence" value="ECO:0007669"/>
    <property type="project" value="InterPro"/>
</dbReference>
<proteinExistence type="predicted"/>
<organism evidence="3 4">
    <name type="scientific">Sphingomonas tagetis</name>
    <dbReference type="NCBI Taxonomy" id="2949092"/>
    <lineage>
        <taxon>Bacteria</taxon>
        <taxon>Pseudomonadati</taxon>
        <taxon>Pseudomonadota</taxon>
        <taxon>Alphaproteobacteria</taxon>
        <taxon>Sphingomonadales</taxon>
        <taxon>Sphingomonadaceae</taxon>
        <taxon>Sphingomonas</taxon>
    </lineage>
</organism>
<dbReference type="InterPro" id="IPR029063">
    <property type="entry name" value="SAM-dependent_MTases_sf"/>
</dbReference>
<accession>A0A9X2HSY7</accession>